<keyword evidence="1" id="KW-0812">Transmembrane</keyword>
<organism evidence="3 4">
    <name type="scientific">Mucilaginibacter roseus</name>
    <dbReference type="NCBI Taxonomy" id="1528868"/>
    <lineage>
        <taxon>Bacteria</taxon>
        <taxon>Pseudomonadati</taxon>
        <taxon>Bacteroidota</taxon>
        <taxon>Sphingobacteriia</taxon>
        <taxon>Sphingobacteriales</taxon>
        <taxon>Sphingobacteriaceae</taxon>
        <taxon>Mucilaginibacter</taxon>
    </lineage>
</organism>
<dbReference type="PANTHER" id="PTHR23028:SF134">
    <property type="entry name" value="PUTATIVE (AFU_ORTHOLOGUE AFUA_4G08520)-RELATED"/>
    <property type="match status" value="1"/>
</dbReference>
<feature type="transmembrane region" description="Helical" evidence="1">
    <location>
        <begin position="320"/>
        <end position="340"/>
    </location>
</feature>
<dbReference type="InterPro" id="IPR050879">
    <property type="entry name" value="Acyltransferase_3"/>
</dbReference>
<accession>A0ABS8U1B1</accession>
<feature type="transmembrane region" description="Helical" evidence="1">
    <location>
        <begin position="253"/>
        <end position="271"/>
    </location>
</feature>
<evidence type="ECO:0000256" key="1">
    <source>
        <dbReference type="SAM" id="Phobius"/>
    </source>
</evidence>
<dbReference type="InterPro" id="IPR002656">
    <property type="entry name" value="Acyl_transf_3_dom"/>
</dbReference>
<reference evidence="3 4" key="1">
    <citation type="submission" date="2021-12" db="EMBL/GenBank/DDBJ databases">
        <title>Mucilaginibacter roseus genome.</title>
        <authorList>
            <person name="Ferreira J.R."/>
            <person name="Newman J.D."/>
        </authorList>
    </citation>
    <scope>NUCLEOTIDE SEQUENCE [LARGE SCALE GENOMIC DNA]</scope>
    <source>
        <strain evidence="3 4">LMG 28454</strain>
    </source>
</reference>
<dbReference type="PANTHER" id="PTHR23028">
    <property type="entry name" value="ACETYLTRANSFERASE"/>
    <property type="match status" value="1"/>
</dbReference>
<keyword evidence="1" id="KW-0472">Membrane</keyword>
<keyword evidence="4" id="KW-1185">Reference proteome</keyword>
<keyword evidence="1" id="KW-1133">Transmembrane helix</keyword>
<keyword evidence="3" id="KW-0012">Acyltransferase</keyword>
<feature type="transmembrane region" description="Helical" evidence="1">
    <location>
        <begin position="230"/>
        <end position="247"/>
    </location>
</feature>
<evidence type="ECO:0000259" key="2">
    <source>
        <dbReference type="Pfam" id="PF01757"/>
    </source>
</evidence>
<feature type="domain" description="Acyltransferase 3" evidence="2">
    <location>
        <begin position="14"/>
        <end position="334"/>
    </location>
</feature>
<name>A0ABS8U1B1_9SPHI</name>
<feature type="transmembrane region" description="Helical" evidence="1">
    <location>
        <begin position="171"/>
        <end position="190"/>
    </location>
</feature>
<sequence length="361" mass="41578">MNVTLTNTKQHFKILDGLRGMAAISVVIFHFMEITIPDYKDSFIAHAYLAVDFFFCLSGFVIAYAYDHRLNKIGIKNFLKLRLIRLHPLVLVGSVIGLLAFMFDPFSNLYGKYQNSTLTLFLSSLLMIPYPLVHERYYNLFHLNPPTWSLFWEYISNVCYAFFLVKIRNKLLWTLTLFAAGMLIFEAQRSGNLAVGWGGDNIFGGSIRVFFSFLAGILVYRSGWIIHTRLSFLLVGMLLLIIFLIPFSDFNRVIDPLVVIVCLPLLVSLGAGARLPKSLNKLCNFSGDLSYPLYMIHYPFVWVFMSYVEKLKPSLYEQTIVIMLSTLLLILLAYIVLKVVDIPIRLWLKERLFKKVNVINY</sequence>
<dbReference type="GO" id="GO:0016746">
    <property type="term" value="F:acyltransferase activity"/>
    <property type="evidence" value="ECO:0007669"/>
    <property type="project" value="UniProtKB-KW"/>
</dbReference>
<dbReference type="EMBL" id="JAJPWV010000001">
    <property type="protein sequence ID" value="MCD8739848.1"/>
    <property type="molecule type" value="Genomic_DNA"/>
</dbReference>
<keyword evidence="3" id="KW-0808">Transferase</keyword>
<dbReference type="Pfam" id="PF01757">
    <property type="entry name" value="Acyl_transf_3"/>
    <property type="match status" value="1"/>
</dbReference>
<feature type="transmembrane region" description="Helical" evidence="1">
    <location>
        <begin position="43"/>
        <end position="66"/>
    </location>
</feature>
<proteinExistence type="predicted"/>
<feature type="transmembrane region" description="Helical" evidence="1">
    <location>
        <begin position="86"/>
        <end position="103"/>
    </location>
</feature>
<dbReference type="RefSeq" id="WP_232175906.1">
    <property type="nucleotide sequence ID" value="NZ_JAJPWV010000001.1"/>
</dbReference>
<feature type="transmembrane region" description="Helical" evidence="1">
    <location>
        <begin position="202"/>
        <end position="223"/>
    </location>
</feature>
<evidence type="ECO:0000313" key="4">
    <source>
        <dbReference type="Proteomes" id="UP001199919"/>
    </source>
</evidence>
<dbReference type="Proteomes" id="UP001199919">
    <property type="component" value="Unassembled WGS sequence"/>
</dbReference>
<comment type="caution">
    <text evidence="3">The sequence shown here is derived from an EMBL/GenBank/DDBJ whole genome shotgun (WGS) entry which is preliminary data.</text>
</comment>
<gene>
    <name evidence="3" type="ORF">LT679_04475</name>
</gene>
<feature type="transmembrane region" description="Helical" evidence="1">
    <location>
        <begin position="291"/>
        <end position="308"/>
    </location>
</feature>
<protein>
    <submittedName>
        <fullName evidence="3">Acyltransferase</fullName>
    </submittedName>
</protein>
<feature type="transmembrane region" description="Helical" evidence="1">
    <location>
        <begin position="12"/>
        <end position="31"/>
    </location>
</feature>
<evidence type="ECO:0000313" key="3">
    <source>
        <dbReference type="EMBL" id="MCD8739848.1"/>
    </source>
</evidence>